<evidence type="ECO:0000313" key="1">
    <source>
        <dbReference type="EMBL" id="CUI13110.1"/>
    </source>
</evidence>
<accession>A0A0S4KGB1</accession>
<dbReference type="EMBL" id="CYKH01000336">
    <property type="protein sequence ID" value="CUI13110.1"/>
    <property type="molecule type" value="Genomic_DNA"/>
</dbReference>
<name>A0A0S4KGB1_BODSA</name>
<reference evidence="2" key="1">
    <citation type="submission" date="2015-09" db="EMBL/GenBank/DDBJ databases">
        <authorList>
            <consortium name="Pathogen Informatics"/>
        </authorList>
    </citation>
    <scope>NUCLEOTIDE SEQUENCE [LARGE SCALE GENOMIC DNA]</scope>
    <source>
        <strain evidence="2">Lake Konstanz</strain>
    </source>
</reference>
<organism evidence="1 2">
    <name type="scientific">Bodo saltans</name>
    <name type="common">Flagellated protozoan</name>
    <dbReference type="NCBI Taxonomy" id="75058"/>
    <lineage>
        <taxon>Eukaryota</taxon>
        <taxon>Discoba</taxon>
        <taxon>Euglenozoa</taxon>
        <taxon>Kinetoplastea</taxon>
        <taxon>Metakinetoplastina</taxon>
        <taxon>Eubodonida</taxon>
        <taxon>Bodonidae</taxon>
        <taxon>Bodo</taxon>
    </lineage>
</organism>
<proteinExistence type="predicted"/>
<protein>
    <submittedName>
        <fullName evidence="1">Uncharacterized protein</fullName>
    </submittedName>
</protein>
<gene>
    <name evidence="1" type="ORF">BSAL_62945</name>
</gene>
<evidence type="ECO:0000313" key="2">
    <source>
        <dbReference type="Proteomes" id="UP000051952"/>
    </source>
</evidence>
<keyword evidence="2" id="KW-1185">Reference proteome</keyword>
<dbReference type="AlphaFoldDB" id="A0A0S4KGB1"/>
<dbReference type="Proteomes" id="UP000051952">
    <property type="component" value="Unassembled WGS sequence"/>
</dbReference>
<dbReference type="VEuPathDB" id="TriTrypDB:BSAL_62945"/>
<sequence>MRVRQYVLRASAGERRGAGRHFGAMREYLAAMMLNEAVARTLKALIYARATFSNAALQLLGRTVDAGSIADAATHCMQRFLAAPTKFATETLIPQLARRYPCEAGDDAARLEMSDLSVMDIVFFLKHRLGLEFNSGSKSFEVPVGGSFVPQSLATPIVRL</sequence>